<dbReference type="EMBL" id="CP000930">
    <property type="protein sequence ID" value="ABZ84105.1"/>
    <property type="molecule type" value="Genomic_DNA"/>
</dbReference>
<dbReference type="PROSITE" id="PS51194">
    <property type="entry name" value="HELICASE_CTER"/>
    <property type="match status" value="1"/>
</dbReference>
<dbReference type="SMART" id="SM00490">
    <property type="entry name" value="HELICc"/>
    <property type="match status" value="1"/>
</dbReference>
<dbReference type="HOGENOM" id="CLU_000315_21_8_9"/>
<name>B0TD64_HELMI</name>
<evidence type="ECO:0000256" key="2">
    <source>
        <dbReference type="SAM" id="MobiDB-lite"/>
    </source>
</evidence>
<reference evidence="5 6" key="1">
    <citation type="journal article" date="2008" name="J. Bacteriol.">
        <title>The genome of Heliobacterium modesticaldum, a phototrophic representative of the Firmicutes containing the simplest photosynthetic apparatus.</title>
        <authorList>
            <person name="Sattley W.M."/>
            <person name="Madigan M.T."/>
            <person name="Swingley W.D."/>
            <person name="Cheung P.C."/>
            <person name="Clocksin K.M."/>
            <person name="Conrad A.L."/>
            <person name="Dejesa L.C."/>
            <person name="Honchak B.M."/>
            <person name="Jung D.O."/>
            <person name="Karbach L.E."/>
            <person name="Kurdoglu A."/>
            <person name="Lahiri S."/>
            <person name="Mastrian S.D."/>
            <person name="Page L.E."/>
            <person name="Taylor H.L."/>
            <person name="Wang Z.T."/>
            <person name="Raymond J."/>
            <person name="Chen M."/>
            <person name="Blankenship R.E."/>
            <person name="Touchman J.W."/>
        </authorList>
    </citation>
    <scope>NUCLEOTIDE SEQUENCE [LARGE SCALE GENOMIC DNA]</scope>
    <source>
        <strain evidence="6">ATCC 51547 / Ice1</strain>
    </source>
</reference>
<dbReference type="SMART" id="SM00487">
    <property type="entry name" value="DEXDc"/>
    <property type="match status" value="1"/>
</dbReference>
<dbReference type="FunFam" id="3.40.50.300:FF:000533">
    <property type="entry name" value="Helicase, Snf2 family"/>
    <property type="match status" value="1"/>
</dbReference>
<protein>
    <submittedName>
        <fullName evidence="5">Snf2 family helicase, putative</fullName>
    </submittedName>
</protein>
<dbReference type="InterPro" id="IPR049730">
    <property type="entry name" value="SNF2/RAD54-like_C"/>
</dbReference>
<dbReference type="AlphaFoldDB" id="B0TD64"/>
<dbReference type="KEGG" id="hmo:HM1_1533"/>
<feature type="region of interest" description="Disordered" evidence="2">
    <location>
        <begin position="452"/>
        <end position="487"/>
    </location>
</feature>
<keyword evidence="1" id="KW-0378">Hydrolase</keyword>
<proteinExistence type="predicted"/>
<keyword evidence="6" id="KW-1185">Reference proteome</keyword>
<dbReference type="Gene3D" id="3.40.50.300">
    <property type="entry name" value="P-loop containing nucleotide triphosphate hydrolases"/>
    <property type="match status" value="1"/>
</dbReference>
<dbReference type="GO" id="GO:0005524">
    <property type="term" value="F:ATP binding"/>
    <property type="evidence" value="ECO:0007669"/>
    <property type="project" value="InterPro"/>
</dbReference>
<dbReference type="CDD" id="cd18012">
    <property type="entry name" value="DEXQc_arch_SWI2_SNF2"/>
    <property type="match status" value="1"/>
</dbReference>
<keyword evidence="5" id="KW-0347">Helicase</keyword>
<evidence type="ECO:0000313" key="6">
    <source>
        <dbReference type="Proteomes" id="UP000008550"/>
    </source>
</evidence>
<dbReference type="InterPro" id="IPR014001">
    <property type="entry name" value="Helicase_ATP-bd"/>
</dbReference>
<dbReference type="SUPFAM" id="SSF52540">
    <property type="entry name" value="P-loop containing nucleoside triphosphate hydrolases"/>
    <property type="match status" value="2"/>
</dbReference>
<evidence type="ECO:0000259" key="4">
    <source>
        <dbReference type="PROSITE" id="PS51194"/>
    </source>
</evidence>
<dbReference type="Pfam" id="PF00176">
    <property type="entry name" value="SNF2-rel_dom"/>
    <property type="match status" value="1"/>
</dbReference>
<dbReference type="InterPro" id="IPR027417">
    <property type="entry name" value="P-loop_NTPase"/>
</dbReference>
<dbReference type="InterPro" id="IPR000330">
    <property type="entry name" value="SNF2_N"/>
</dbReference>
<evidence type="ECO:0000256" key="1">
    <source>
        <dbReference type="ARBA" id="ARBA00022801"/>
    </source>
</evidence>
<dbReference type="GO" id="GO:0004386">
    <property type="term" value="F:helicase activity"/>
    <property type="evidence" value="ECO:0007669"/>
    <property type="project" value="UniProtKB-KW"/>
</dbReference>
<organism evidence="5 6">
    <name type="scientific">Heliobacterium modesticaldum (strain ATCC 51547 / Ice1)</name>
    <dbReference type="NCBI Taxonomy" id="498761"/>
    <lineage>
        <taxon>Bacteria</taxon>
        <taxon>Bacillati</taxon>
        <taxon>Bacillota</taxon>
        <taxon>Clostridia</taxon>
        <taxon>Eubacteriales</taxon>
        <taxon>Heliobacteriaceae</taxon>
        <taxon>Heliomicrobium</taxon>
    </lineage>
</organism>
<evidence type="ECO:0000313" key="5">
    <source>
        <dbReference type="EMBL" id="ABZ84105.1"/>
    </source>
</evidence>
<dbReference type="Gene3D" id="3.40.50.10810">
    <property type="entry name" value="Tandem AAA-ATPase domain"/>
    <property type="match status" value="1"/>
</dbReference>
<dbReference type="InterPro" id="IPR022138">
    <property type="entry name" value="DUF3670"/>
</dbReference>
<dbReference type="InterPro" id="IPR001650">
    <property type="entry name" value="Helicase_C-like"/>
</dbReference>
<feature type="domain" description="Helicase C-terminal" evidence="4">
    <location>
        <begin position="826"/>
        <end position="990"/>
    </location>
</feature>
<dbReference type="eggNOG" id="COG0553">
    <property type="taxonomic scope" value="Bacteria"/>
</dbReference>
<dbReference type="Pfam" id="PF00271">
    <property type="entry name" value="Helicase_C"/>
    <property type="match status" value="1"/>
</dbReference>
<evidence type="ECO:0000259" key="3">
    <source>
        <dbReference type="PROSITE" id="PS51192"/>
    </source>
</evidence>
<dbReference type="PANTHER" id="PTHR10799">
    <property type="entry name" value="SNF2/RAD54 HELICASE FAMILY"/>
    <property type="match status" value="1"/>
</dbReference>
<dbReference type="RefSeq" id="WP_012282619.1">
    <property type="nucleotide sequence ID" value="NC_010337.2"/>
</dbReference>
<dbReference type="GO" id="GO:0016787">
    <property type="term" value="F:hydrolase activity"/>
    <property type="evidence" value="ECO:0007669"/>
    <property type="project" value="UniProtKB-KW"/>
</dbReference>
<dbReference type="PROSITE" id="PS51192">
    <property type="entry name" value="HELICASE_ATP_BIND_1"/>
    <property type="match status" value="1"/>
</dbReference>
<keyword evidence="5" id="KW-0067">ATP-binding</keyword>
<sequence length="1006" mass="113307">MINCWYEAGALQLRRTLFAWHEPSFHGAFIAVVRRDDRWGLTVSPLAMLELFADSTALSEVQWCWEGQGAEIAKAAGPLRELLRQGWWRPDYEAWRSGRSGWRLEEGAVQPVREAAPSLAWLDDWASAAIDELIEQTPQMRELWLKMQQAYPLLAAEATKVKRSAKGGDRTSRPVEAADQAAKTRSGAVLIEDERDWLEAVGWWSVSRRLRAALRLLEPENDAGFWSLGLLLQPMQGGSPGLPLDPADPESMALLPSDWQEHWSEVERDLAKMARIAPVLAPERVLVAGTAVSEPDPSPHFLANRKWLLDDDAAWTFLSEQSGPLIEAGFSLFLPRWWEEIQRQSARLKVQTRSSAGSAADPLLGLDQLVQFDWKLAIGDIDLDEREFVDLVEKGRQLVRVRDRWIRLDLKRWRPLLASLRKTQKGLSLGQALQLYWGTPPSDWAQWLAPEEGQELSDEQGESKAPEGADFSGARNENGETTDGTDQVSLALKVELDGPLRQLADELTGTARLTPLAPPPSFQGSLRPYQQLGSAWLLFLRRFGLGGCLADDMGLGKTIQWIAYLLHVKEKEAPGRPSLLVCSTSVIGNWQKELARFAPSLRMHIHYGSNRYRGDAFRDLSAEADLVITTYTLAQMDQEDIASVAWDCLCLDEAQNIKNVYTKQSAAVRVFPARHRVALTGTPMENRLTELWSIMDFLNPGYLGGLTEFNRRFVQSIERKNDADALDRLQRLVRPFLLRREKGDPAIELELPEKLESKEYIQLTAEQASLYESVLQAAMEKIEESTGIARRGAILSTLTQLKQLCNHPTLLLKEGKASVLRGRSHKVERLVEMVEELRQEGERCLVFTQYVETGHLLKETLEAALGEEVLFLHGGTPASQREKMIERFQQSDPSPGKGCGVFLLSLKAGGTGLNLTAANHVFHVDRWWNPAVENQATDRAYRIGQSRNVHVHKFITLGTLEERIDEMIERKQGLSEEVIGGGEQWLTELSTSELRDIFALRRQWVD</sequence>
<dbReference type="InterPro" id="IPR038718">
    <property type="entry name" value="SNF2-like_sf"/>
</dbReference>
<dbReference type="Pfam" id="PF12419">
    <property type="entry name" value="DUF3670"/>
    <property type="match status" value="1"/>
</dbReference>
<gene>
    <name evidence="5" type="ORF">HM1_1533</name>
</gene>
<feature type="domain" description="Helicase ATP-binding" evidence="3">
    <location>
        <begin position="538"/>
        <end position="701"/>
    </location>
</feature>
<dbReference type="CDD" id="cd18793">
    <property type="entry name" value="SF2_C_SNF"/>
    <property type="match status" value="1"/>
</dbReference>
<dbReference type="Proteomes" id="UP000008550">
    <property type="component" value="Chromosome"/>
</dbReference>
<accession>B0TD64</accession>
<keyword evidence="5" id="KW-0547">Nucleotide-binding</keyword>
<dbReference type="STRING" id="498761.HM1_1533"/>